<organism evidence="1 2">
    <name type="scientific">Curtobacterium aetherium</name>
    <dbReference type="NCBI Taxonomy" id="2841594"/>
    <lineage>
        <taxon>Bacteria</taxon>
        <taxon>Bacillati</taxon>
        <taxon>Actinomycetota</taxon>
        <taxon>Actinomycetes</taxon>
        <taxon>Micrococcales</taxon>
        <taxon>Microbacteriaceae</taxon>
        <taxon>Curtobacterium</taxon>
    </lineage>
</organism>
<evidence type="ECO:0000313" key="2">
    <source>
        <dbReference type="Proteomes" id="UP000681794"/>
    </source>
</evidence>
<keyword evidence="2" id="KW-1185">Reference proteome</keyword>
<name>A0ACD1E4W3_9MICO</name>
<protein>
    <submittedName>
        <fullName evidence="1">AI-2E family transporter</fullName>
    </submittedName>
</protein>
<sequence>MPFSRSTPPPPASPPSEQVTGVRAVWSDSFGKLATRCLQVIIIIVILAGIIYASQVLSVVTIPVLLALIIASAMHPVVSWLRRHRVPSVLATLTVLLGVLVVLGLVGYLIVVAVENQWSSLQKSAVQGFQQLQEFATTLPFSISDSQVDDAVKTATDFVTSAQFGSGALAGASATANFLTGLVLMIVVLFFFLKDGPRIWEFLLRPFTGASYDRARRVGDRVVSTLGGYVRGTATVAAVDAIGIGVGIAIVGVPLALPLAVVVFITAFIPIVGATAAGILAALVALVALGPVPALIVVGIVVLVNQLEGNFLQPVLMGKTLRLHGLVILIGLTAGTVLAGITGAIISVPLLAAAWGAIKVWDGPDLAAQPWRQKRSEDVEDHERANKRAKRREKAQKARVERREKAEKARAKQAAKAG</sequence>
<dbReference type="Proteomes" id="UP000681794">
    <property type="component" value="Chromosome"/>
</dbReference>
<gene>
    <name evidence="1" type="ORF">KM842_01030</name>
</gene>
<evidence type="ECO:0000313" key="1">
    <source>
        <dbReference type="EMBL" id="QWS33833.1"/>
    </source>
</evidence>
<dbReference type="EMBL" id="CP076544">
    <property type="protein sequence ID" value="QWS33833.1"/>
    <property type="molecule type" value="Genomic_DNA"/>
</dbReference>
<proteinExistence type="predicted"/>
<reference evidence="1" key="1">
    <citation type="submission" date="2021-06" db="EMBL/GenBank/DDBJ databases">
        <authorList>
            <person name="Ellington A.J."/>
            <person name="Bryan N.C."/>
            <person name="Christner B.C."/>
            <person name="Reisch C.R."/>
        </authorList>
    </citation>
    <scope>NUCLEOTIDE SEQUENCE</scope>
    <source>
        <strain evidence="1">L6-1</strain>
    </source>
</reference>
<accession>A0ACD1E4W3</accession>